<keyword evidence="2" id="KW-0547">Nucleotide-binding</keyword>
<keyword evidence="3" id="KW-0067">ATP-binding</keyword>
<evidence type="ECO:0000256" key="4">
    <source>
        <dbReference type="SAM" id="MobiDB-lite"/>
    </source>
</evidence>
<protein>
    <recommendedName>
        <fullName evidence="5">Protein kinase domain-containing protein</fullName>
    </recommendedName>
</protein>
<feature type="domain" description="Protein kinase" evidence="5">
    <location>
        <begin position="1"/>
        <end position="167"/>
    </location>
</feature>
<organism evidence="6 7">
    <name type="scientific">Neonectria magnoliae</name>
    <dbReference type="NCBI Taxonomy" id="2732573"/>
    <lineage>
        <taxon>Eukaryota</taxon>
        <taxon>Fungi</taxon>
        <taxon>Dikarya</taxon>
        <taxon>Ascomycota</taxon>
        <taxon>Pezizomycotina</taxon>
        <taxon>Sordariomycetes</taxon>
        <taxon>Hypocreomycetidae</taxon>
        <taxon>Hypocreales</taxon>
        <taxon>Nectriaceae</taxon>
        <taxon>Neonectria</taxon>
    </lineage>
</organism>
<evidence type="ECO:0000259" key="5">
    <source>
        <dbReference type="PROSITE" id="PS50011"/>
    </source>
</evidence>
<feature type="region of interest" description="Disordered" evidence="4">
    <location>
        <begin position="67"/>
        <end position="94"/>
    </location>
</feature>
<evidence type="ECO:0000256" key="3">
    <source>
        <dbReference type="ARBA" id="ARBA00022840"/>
    </source>
</evidence>
<reference evidence="6 7" key="1">
    <citation type="journal article" date="2025" name="Microbiol. Resour. Announc.">
        <title>Draft genome sequences for Neonectria magnoliae and Neonectria punicea, canker pathogens of Liriodendron tulipifera and Acer saccharum in West Virginia.</title>
        <authorList>
            <person name="Petronek H.M."/>
            <person name="Kasson M.T."/>
            <person name="Metheny A.M."/>
            <person name="Stauder C.M."/>
            <person name="Lovett B."/>
            <person name="Lynch S.C."/>
            <person name="Garnas J.R."/>
            <person name="Kasson L.R."/>
            <person name="Stajich J.E."/>
        </authorList>
    </citation>
    <scope>NUCLEOTIDE SEQUENCE [LARGE SCALE GENOMIC DNA]</scope>
    <source>
        <strain evidence="6 7">NRRL 64651</strain>
    </source>
</reference>
<evidence type="ECO:0000256" key="2">
    <source>
        <dbReference type="ARBA" id="ARBA00022741"/>
    </source>
</evidence>
<dbReference type="PROSITE" id="PS50011">
    <property type="entry name" value="PROTEIN_KINASE_DOM"/>
    <property type="match status" value="1"/>
</dbReference>
<dbReference type="SUPFAM" id="SSF56112">
    <property type="entry name" value="Protein kinase-like (PK-like)"/>
    <property type="match status" value="1"/>
</dbReference>
<dbReference type="InterPro" id="IPR011009">
    <property type="entry name" value="Kinase-like_dom_sf"/>
</dbReference>
<evidence type="ECO:0000256" key="1">
    <source>
        <dbReference type="ARBA" id="ARBA00022527"/>
    </source>
</evidence>
<feature type="compositionally biased region" description="Polar residues" evidence="4">
    <location>
        <begin position="83"/>
        <end position="94"/>
    </location>
</feature>
<dbReference type="InterPro" id="IPR050117">
    <property type="entry name" value="MAPK"/>
</dbReference>
<evidence type="ECO:0000313" key="7">
    <source>
        <dbReference type="Proteomes" id="UP001498421"/>
    </source>
</evidence>
<comment type="caution">
    <text evidence="6">The sequence shown here is derived from an EMBL/GenBank/DDBJ whole genome shotgun (WGS) entry which is preliminary data.</text>
</comment>
<evidence type="ECO:0000313" key="6">
    <source>
        <dbReference type="EMBL" id="KAK7431786.1"/>
    </source>
</evidence>
<dbReference type="PANTHER" id="PTHR24055">
    <property type="entry name" value="MITOGEN-ACTIVATED PROTEIN KINASE"/>
    <property type="match status" value="1"/>
</dbReference>
<keyword evidence="1" id="KW-0723">Serine/threonine-protein kinase</keyword>
<dbReference type="InterPro" id="IPR000719">
    <property type="entry name" value="Prot_kinase_dom"/>
</dbReference>
<sequence>MLDHEIGFGTDLWALGCTLFEIRTCRKLFSPFDDDDGDYLDAMVQVLGVLPEPWWSTTWEERKRMYKDEPEGQGRALDAVEPSKTSENSDTGITRTFHSSVANGARSLAEMLSPGVWYMSSISDSYETHRDIPQKEIDLFSDLLGRLLKYTPKDRISAADALGHEWFRL</sequence>
<keyword evidence="1" id="KW-0418">Kinase</keyword>
<accession>A0ABR1IDV9</accession>
<proteinExistence type="predicted"/>
<keyword evidence="1" id="KW-0808">Transferase</keyword>
<dbReference type="Proteomes" id="UP001498421">
    <property type="component" value="Unassembled WGS sequence"/>
</dbReference>
<gene>
    <name evidence="6" type="ORF">QQZ08_001726</name>
</gene>
<keyword evidence="7" id="KW-1185">Reference proteome</keyword>
<dbReference type="Gene3D" id="1.10.510.10">
    <property type="entry name" value="Transferase(Phosphotransferase) domain 1"/>
    <property type="match status" value="1"/>
</dbReference>
<name>A0ABR1IDV9_9HYPO</name>
<dbReference type="EMBL" id="JAZAVK010000009">
    <property type="protein sequence ID" value="KAK7431786.1"/>
    <property type="molecule type" value="Genomic_DNA"/>
</dbReference>